<sequence>MRIEFTFSRDAEYFRVQLIRAARRANLPWLLIGLAVLAAGFAALFVLEQVVVGVVVVIVGVAVLVIWQIRVAAMVTVPLSWQSPRRWLLTDDGIESSSELTSAEYAWSTFRFGEATRVAYLLVQDGHVIVDIPRRPLTDDQDAELRDFLSARGLVGARNVR</sequence>
<dbReference type="RefSeq" id="WP_378072879.1">
    <property type="nucleotide sequence ID" value="NZ_JBHSBL010000030.1"/>
</dbReference>
<accession>A0ABV8J660</accession>
<dbReference type="Pfam" id="PF14317">
    <property type="entry name" value="YcxB"/>
    <property type="match status" value="1"/>
</dbReference>
<feature type="domain" description="YcxB-like C-terminal" evidence="2">
    <location>
        <begin position="89"/>
        <end position="149"/>
    </location>
</feature>
<evidence type="ECO:0000259" key="2">
    <source>
        <dbReference type="Pfam" id="PF14317"/>
    </source>
</evidence>
<gene>
    <name evidence="3" type="ORF">ACFO0C_44310</name>
</gene>
<comment type="caution">
    <text evidence="3">The sequence shown here is derived from an EMBL/GenBank/DDBJ whole genome shotgun (WGS) entry which is preliminary data.</text>
</comment>
<organism evidence="3 4">
    <name type="scientific">Actinoplanes subglobosus</name>
    <dbReference type="NCBI Taxonomy" id="1547892"/>
    <lineage>
        <taxon>Bacteria</taxon>
        <taxon>Bacillati</taxon>
        <taxon>Actinomycetota</taxon>
        <taxon>Actinomycetes</taxon>
        <taxon>Micromonosporales</taxon>
        <taxon>Micromonosporaceae</taxon>
        <taxon>Actinoplanes</taxon>
    </lineage>
</organism>
<keyword evidence="4" id="KW-1185">Reference proteome</keyword>
<proteinExistence type="predicted"/>
<protein>
    <submittedName>
        <fullName evidence="3">YcxB family protein</fullName>
    </submittedName>
</protein>
<dbReference type="Proteomes" id="UP001595867">
    <property type="component" value="Unassembled WGS sequence"/>
</dbReference>
<feature type="transmembrane region" description="Helical" evidence="1">
    <location>
        <begin position="53"/>
        <end position="77"/>
    </location>
</feature>
<evidence type="ECO:0000313" key="4">
    <source>
        <dbReference type="Proteomes" id="UP001595867"/>
    </source>
</evidence>
<keyword evidence="1" id="KW-0812">Transmembrane</keyword>
<evidence type="ECO:0000313" key="3">
    <source>
        <dbReference type="EMBL" id="MFC4072002.1"/>
    </source>
</evidence>
<name>A0ABV8J660_9ACTN</name>
<reference evidence="4" key="1">
    <citation type="journal article" date="2019" name="Int. J. Syst. Evol. Microbiol.">
        <title>The Global Catalogue of Microorganisms (GCM) 10K type strain sequencing project: providing services to taxonomists for standard genome sequencing and annotation.</title>
        <authorList>
            <consortium name="The Broad Institute Genomics Platform"/>
            <consortium name="The Broad Institute Genome Sequencing Center for Infectious Disease"/>
            <person name="Wu L."/>
            <person name="Ma J."/>
        </authorList>
    </citation>
    <scope>NUCLEOTIDE SEQUENCE [LARGE SCALE GENOMIC DNA]</scope>
    <source>
        <strain evidence="4">TBRC 5832</strain>
    </source>
</reference>
<dbReference type="EMBL" id="JBHSBL010000030">
    <property type="protein sequence ID" value="MFC4072002.1"/>
    <property type="molecule type" value="Genomic_DNA"/>
</dbReference>
<keyword evidence="1" id="KW-0472">Membrane</keyword>
<feature type="transmembrane region" description="Helical" evidence="1">
    <location>
        <begin position="27"/>
        <end position="47"/>
    </location>
</feature>
<keyword evidence="1" id="KW-1133">Transmembrane helix</keyword>
<evidence type="ECO:0000256" key="1">
    <source>
        <dbReference type="SAM" id="Phobius"/>
    </source>
</evidence>
<dbReference type="InterPro" id="IPR025588">
    <property type="entry name" value="YcxB-like_C"/>
</dbReference>